<organism evidence="2 3">
    <name type="scientific">Phtheirospermum japonicum</name>
    <dbReference type="NCBI Taxonomy" id="374723"/>
    <lineage>
        <taxon>Eukaryota</taxon>
        <taxon>Viridiplantae</taxon>
        <taxon>Streptophyta</taxon>
        <taxon>Embryophyta</taxon>
        <taxon>Tracheophyta</taxon>
        <taxon>Spermatophyta</taxon>
        <taxon>Magnoliopsida</taxon>
        <taxon>eudicotyledons</taxon>
        <taxon>Gunneridae</taxon>
        <taxon>Pentapetalae</taxon>
        <taxon>asterids</taxon>
        <taxon>lamiids</taxon>
        <taxon>Lamiales</taxon>
        <taxon>Orobanchaceae</taxon>
        <taxon>Orobanchaceae incertae sedis</taxon>
        <taxon>Phtheirospermum</taxon>
    </lineage>
</organism>
<keyword evidence="1" id="KW-1133">Transmembrane helix</keyword>
<comment type="caution">
    <text evidence="2">The sequence shown here is derived from an EMBL/GenBank/DDBJ whole genome shotgun (WGS) entry which is preliminary data.</text>
</comment>
<reference evidence="2" key="1">
    <citation type="submission" date="2020-07" db="EMBL/GenBank/DDBJ databases">
        <title>Ethylene signaling mediates host invasion by parasitic plants.</title>
        <authorList>
            <person name="Yoshida S."/>
        </authorList>
    </citation>
    <scope>NUCLEOTIDE SEQUENCE</scope>
    <source>
        <strain evidence="2">Okayama</strain>
    </source>
</reference>
<sequence>MGGWLCSPCLGFLFRLLSRGKGHWRIFWTILIALLLIIFGLIPPSLFIRGCFLI</sequence>
<protein>
    <submittedName>
        <fullName evidence="2">Chlorophyll a-b binding protein 13 chloroplastic</fullName>
    </submittedName>
</protein>
<feature type="transmembrane region" description="Helical" evidence="1">
    <location>
        <begin position="26"/>
        <end position="48"/>
    </location>
</feature>
<dbReference type="AlphaFoldDB" id="A0A830BRU0"/>
<keyword evidence="3" id="KW-1185">Reference proteome</keyword>
<dbReference type="EMBL" id="BMAC01000220">
    <property type="protein sequence ID" value="GFP90557.1"/>
    <property type="molecule type" value="Genomic_DNA"/>
</dbReference>
<evidence type="ECO:0000256" key="1">
    <source>
        <dbReference type="SAM" id="Phobius"/>
    </source>
</evidence>
<gene>
    <name evidence="2" type="ORF">PHJA_001199700</name>
</gene>
<evidence type="ECO:0000313" key="2">
    <source>
        <dbReference type="EMBL" id="GFP90557.1"/>
    </source>
</evidence>
<keyword evidence="1" id="KW-0472">Membrane</keyword>
<accession>A0A830BRU0</accession>
<name>A0A830BRU0_9LAMI</name>
<evidence type="ECO:0000313" key="3">
    <source>
        <dbReference type="Proteomes" id="UP000653305"/>
    </source>
</evidence>
<keyword evidence="1" id="KW-0812">Transmembrane</keyword>
<proteinExistence type="predicted"/>
<dbReference type="Proteomes" id="UP000653305">
    <property type="component" value="Unassembled WGS sequence"/>
</dbReference>